<feature type="compositionally biased region" description="Pro residues" evidence="1">
    <location>
        <begin position="423"/>
        <end position="440"/>
    </location>
</feature>
<dbReference type="InterPro" id="IPR051043">
    <property type="entry name" value="Sulfatase_Mod_Factor_Kinase"/>
</dbReference>
<dbReference type="PANTHER" id="PTHR23150:SF35">
    <property type="entry name" value="BLL6746 PROTEIN"/>
    <property type="match status" value="1"/>
</dbReference>
<feature type="region of interest" description="Disordered" evidence="1">
    <location>
        <begin position="333"/>
        <end position="440"/>
    </location>
</feature>
<feature type="compositionally biased region" description="Pro residues" evidence="1">
    <location>
        <begin position="405"/>
        <end position="415"/>
    </location>
</feature>
<dbReference type="CDD" id="cd14014">
    <property type="entry name" value="STKc_PknB_like"/>
    <property type="match status" value="1"/>
</dbReference>
<dbReference type="InterPro" id="IPR005532">
    <property type="entry name" value="SUMF_dom"/>
</dbReference>
<keyword evidence="4" id="KW-1185">Reference proteome</keyword>
<evidence type="ECO:0000313" key="4">
    <source>
        <dbReference type="Proteomes" id="UP000564885"/>
    </source>
</evidence>
<name>A0A849I7M3_9HYPH</name>
<dbReference type="SUPFAM" id="SSF56112">
    <property type="entry name" value="Protein kinase-like (PK-like)"/>
    <property type="match status" value="1"/>
</dbReference>
<evidence type="ECO:0000313" key="3">
    <source>
        <dbReference type="EMBL" id="NNM72070.1"/>
    </source>
</evidence>
<accession>A0A849I7M3</accession>
<feature type="compositionally biased region" description="Low complexity" evidence="1">
    <location>
        <begin position="360"/>
        <end position="373"/>
    </location>
</feature>
<dbReference type="InterPro" id="IPR011009">
    <property type="entry name" value="Kinase-like_dom_sf"/>
</dbReference>
<dbReference type="GO" id="GO:0004672">
    <property type="term" value="F:protein kinase activity"/>
    <property type="evidence" value="ECO:0007669"/>
    <property type="project" value="InterPro"/>
</dbReference>
<dbReference type="GO" id="GO:0005524">
    <property type="term" value="F:ATP binding"/>
    <property type="evidence" value="ECO:0007669"/>
    <property type="project" value="InterPro"/>
</dbReference>
<dbReference type="GO" id="GO:0120147">
    <property type="term" value="F:formylglycine-generating oxidase activity"/>
    <property type="evidence" value="ECO:0007669"/>
    <property type="project" value="TreeGrafter"/>
</dbReference>
<dbReference type="Proteomes" id="UP000564885">
    <property type="component" value="Unassembled WGS sequence"/>
</dbReference>
<feature type="compositionally biased region" description="Basic and acidic residues" evidence="1">
    <location>
        <begin position="347"/>
        <end position="359"/>
    </location>
</feature>
<protein>
    <submittedName>
        <fullName evidence="3">SUMF1/EgtB/PvdO family nonheme iron enzyme</fullName>
    </submittedName>
</protein>
<feature type="domain" description="Protein kinase" evidence="2">
    <location>
        <begin position="25"/>
        <end position="286"/>
    </location>
</feature>
<sequence length="673" mass="72521">MKEPSDFPPQFRRQIRPGTRLNGIYEIDALIATGGMGEVYSGRAIETGIKVAIKMVRSDLTENETVLALFRKEAAALHNLQHEAVVRYYVFTTDPELQCPYLAMEFVEGQSLSTLVAQGPLPLASVRILQRRIGSALAAAHRAGIVHRDISPDNIILPEGDASRAKLIDFGIARSAFGGGTVIGDRFAGKANYASPEQVGLYGGVTGPKADIYSFGLTLTAAILGEPLNMGGTQLEVVRKRQVLPPDLRRVDPSFRPLLAKMLQPKPDDRPASMAEVAAWEPEPTRIGALDRGRPGRRWVVPAIAGTALLVSAGAGFFVSRYLDEDAPLAPAPARMAHQGEPAPAPEARRAGPPDRAAEPARAAPEPAPSLALLPPPPAAPPPAAAARQTPSDPALQLPSALPAVPQPVIPPAEPAAPRQEPVRPPPQEASAPPAPARPALPPGVFQDCSFCPQLVAVPGGRFRMGSNADPTERPVRDVTIRGFAAGRFPVTVAEWRDCVLDKACAFDPGGNPDEPVRNVSWADAQAYIAWLSRLSGMRYRLLTEAEWEYAARAGTTTRYWWGDQFRSDMSPCRSCGTPASRAPPKVGSFPANPFGLHGVTGSVTQWTQDCWHKDYRGAPKDGSAWLGPQCRERVLRGGAWNNDEAGLRVSSREFYEASVRYPNHGFRVARDM</sequence>
<dbReference type="InterPro" id="IPR016187">
    <property type="entry name" value="CTDL_fold"/>
</dbReference>
<dbReference type="Gene3D" id="3.30.200.20">
    <property type="entry name" value="Phosphorylase Kinase, domain 1"/>
    <property type="match status" value="1"/>
</dbReference>
<feature type="compositionally biased region" description="Pro residues" evidence="1">
    <location>
        <begin position="374"/>
        <end position="384"/>
    </location>
</feature>
<dbReference type="PROSITE" id="PS00109">
    <property type="entry name" value="PROTEIN_KINASE_TYR"/>
    <property type="match status" value="1"/>
</dbReference>
<evidence type="ECO:0000256" key="1">
    <source>
        <dbReference type="SAM" id="MobiDB-lite"/>
    </source>
</evidence>
<proteinExistence type="predicted"/>
<reference evidence="3 4" key="1">
    <citation type="submission" date="2020-04" db="EMBL/GenBank/DDBJ databases">
        <title>Enterovirga sp. isolate from soil.</title>
        <authorList>
            <person name="Chea S."/>
            <person name="Kim D.-U."/>
        </authorList>
    </citation>
    <scope>NUCLEOTIDE SEQUENCE [LARGE SCALE GENOMIC DNA]</scope>
    <source>
        <strain evidence="3 4">DB1703</strain>
    </source>
</reference>
<dbReference type="RefSeq" id="WP_171217572.1">
    <property type="nucleotide sequence ID" value="NZ_JABEPP010000002.1"/>
</dbReference>
<dbReference type="InterPro" id="IPR008266">
    <property type="entry name" value="Tyr_kinase_AS"/>
</dbReference>
<gene>
    <name evidence="3" type="ORF">HJG44_06635</name>
</gene>
<dbReference type="PROSITE" id="PS50011">
    <property type="entry name" value="PROTEIN_KINASE_DOM"/>
    <property type="match status" value="1"/>
</dbReference>
<dbReference type="Pfam" id="PF00069">
    <property type="entry name" value="Pkinase"/>
    <property type="match status" value="1"/>
</dbReference>
<evidence type="ECO:0000259" key="2">
    <source>
        <dbReference type="PROSITE" id="PS50011"/>
    </source>
</evidence>
<dbReference type="EMBL" id="JABEPP010000002">
    <property type="protein sequence ID" value="NNM72070.1"/>
    <property type="molecule type" value="Genomic_DNA"/>
</dbReference>
<dbReference type="Gene3D" id="1.10.510.10">
    <property type="entry name" value="Transferase(Phosphotransferase) domain 1"/>
    <property type="match status" value="1"/>
</dbReference>
<dbReference type="InterPro" id="IPR042095">
    <property type="entry name" value="SUMF_sf"/>
</dbReference>
<comment type="caution">
    <text evidence="3">The sequence shown here is derived from an EMBL/GenBank/DDBJ whole genome shotgun (WGS) entry which is preliminary data.</text>
</comment>
<dbReference type="SUPFAM" id="SSF56436">
    <property type="entry name" value="C-type lectin-like"/>
    <property type="match status" value="1"/>
</dbReference>
<dbReference type="AlphaFoldDB" id="A0A849I7M3"/>
<dbReference type="Pfam" id="PF03781">
    <property type="entry name" value="FGE-sulfatase"/>
    <property type="match status" value="1"/>
</dbReference>
<organism evidence="3 4">
    <name type="scientific">Enterovirga aerilata</name>
    <dbReference type="NCBI Taxonomy" id="2730920"/>
    <lineage>
        <taxon>Bacteria</taxon>
        <taxon>Pseudomonadati</taxon>
        <taxon>Pseudomonadota</taxon>
        <taxon>Alphaproteobacteria</taxon>
        <taxon>Hyphomicrobiales</taxon>
        <taxon>Methylobacteriaceae</taxon>
        <taxon>Enterovirga</taxon>
    </lineage>
</organism>
<dbReference type="Gene3D" id="3.90.1580.10">
    <property type="entry name" value="paralog of FGE (formylglycine-generating enzyme)"/>
    <property type="match status" value="1"/>
</dbReference>
<dbReference type="PANTHER" id="PTHR23150">
    <property type="entry name" value="SULFATASE MODIFYING FACTOR 1, 2"/>
    <property type="match status" value="1"/>
</dbReference>
<dbReference type="InterPro" id="IPR000719">
    <property type="entry name" value="Prot_kinase_dom"/>
</dbReference>